<dbReference type="InterPro" id="IPR014722">
    <property type="entry name" value="Rib_uL2_dom2"/>
</dbReference>
<dbReference type="Gene3D" id="2.40.50.140">
    <property type="entry name" value="Nucleic acid-binding proteins"/>
    <property type="match status" value="1"/>
</dbReference>
<evidence type="ECO:0000256" key="8">
    <source>
        <dbReference type="SAM" id="MobiDB-lite"/>
    </source>
</evidence>
<dbReference type="KEGG" id="cip:FZC35_02825"/>
<dbReference type="SMART" id="SM01383">
    <property type="entry name" value="Ribosomal_L2"/>
    <property type="match status" value="1"/>
</dbReference>
<feature type="domain" description="Large ribosomal subunit protein uL2 C-terminal" evidence="9">
    <location>
        <begin position="136"/>
        <end position="264"/>
    </location>
</feature>
<evidence type="ECO:0000256" key="2">
    <source>
        <dbReference type="ARBA" id="ARBA00022730"/>
    </source>
</evidence>
<feature type="domain" description="Large ribosomal subunit protein uL2 RNA-binding" evidence="10">
    <location>
        <begin position="54"/>
        <end position="130"/>
    </location>
</feature>
<dbReference type="InterPro" id="IPR022669">
    <property type="entry name" value="Ribosomal_uL2_C"/>
</dbReference>
<evidence type="ECO:0000256" key="1">
    <source>
        <dbReference type="ARBA" id="ARBA00005636"/>
    </source>
</evidence>
<dbReference type="GO" id="GO:0002181">
    <property type="term" value="P:cytoplasmic translation"/>
    <property type="evidence" value="ECO:0007669"/>
    <property type="project" value="TreeGrafter"/>
</dbReference>
<evidence type="ECO:0000259" key="10">
    <source>
        <dbReference type="SMART" id="SM01383"/>
    </source>
</evidence>
<evidence type="ECO:0000256" key="7">
    <source>
        <dbReference type="ARBA" id="ARBA00035459"/>
    </source>
</evidence>
<dbReference type="GO" id="GO:0015934">
    <property type="term" value="C:large ribosomal subunit"/>
    <property type="evidence" value="ECO:0007669"/>
    <property type="project" value="InterPro"/>
</dbReference>
<dbReference type="EMBL" id="CP043315">
    <property type="protein sequence ID" value="QEK38282.1"/>
    <property type="molecule type" value="Genomic_DNA"/>
</dbReference>
<dbReference type="InterPro" id="IPR008991">
    <property type="entry name" value="Translation_prot_SH3-like_sf"/>
</dbReference>
<dbReference type="InterPro" id="IPR012340">
    <property type="entry name" value="NA-bd_OB-fold"/>
</dbReference>
<dbReference type="Pfam" id="PF00181">
    <property type="entry name" value="Ribosomal_L2_N"/>
    <property type="match status" value="1"/>
</dbReference>
<evidence type="ECO:0000313" key="12">
    <source>
        <dbReference type="Proteomes" id="UP000325155"/>
    </source>
</evidence>
<dbReference type="InterPro" id="IPR014726">
    <property type="entry name" value="Ribosomal_uL2_dom3"/>
</dbReference>
<keyword evidence="12" id="KW-1185">Reference proteome</keyword>
<dbReference type="InterPro" id="IPR002171">
    <property type="entry name" value="Ribosomal_uL2"/>
</dbReference>
<protein>
    <recommendedName>
        <fullName evidence="6">Large ribosomal subunit protein uL2</fullName>
    </recommendedName>
    <alternativeName>
        <fullName evidence="7">50S ribosomal protein L2</fullName>
    </alternativeName>
</protein>
<dbReference type="InterPro" id="IPR022666">
    <property type="entry name" value="Ribosomal_uL2_RNA-bd_dom"/>
</dbReference>
<dbReference type="PANTHER" id="PTHR13691:SF5">
    <property type="entry name" value="LARGE RIBOSOMAL SUBUNIT PROTEIN UL2M"/>
    <property type="match status" value="1"/>
</dbReference>
<keyword evidence="3" id="KW-0694">RNA-binding</keyword>
<gene>
    <name evidence="11" type="primary">rplB</name>
    <name evidence="11" type="ORF">FZC35_02825</name>
</gene>
<dbReference type="GO" id="GO:0016740">
    <property type="term" value="F:transferase activity"/>
    <property type="evidence" value="ECO:0007669"/>
    <property type="project" value="InterPro"/>
</dbReference>
<evidence type="ECO:0000256" key="4">
    <source>
        <dbReference type="ARBA" id="ARBA00022980"/>
    </source>
</evidence>
<dbReference type="InterPro" id="IPR022671">
    <property type="entry name" value="Ribosomal_uL2_CS"/>
</dbReference>
<feature type="compositionally biased region" description="Basic residues" evidence="8">
    <location>
        <begin position="266"/>
        <end position="276"/>
    </location>
</feature>
<comment type="similarity">
    <text evidence="1">Belongs to the universal ribosomal protein uL2 family.</text>
</comment>
<dbReference type="SUPFAM" id="SSF50104">
    <property type="entry name" value="Translation proteins SH3-like domain"/>
    <property type="match status" value="1"/>
</dbReference>
<dbReference type="Gene3D" id="2.30.30.30">
    <property type="match status" value="1"/>
</dbReference>
<dbReference type="Gene3D" id="4.10.950.10">
    <property type="entry name" value="Ribosomal protein L2, domain 3"/>
    <property type="match status" value="1"/>
</dbReference>
<dbReference type="SMART" id="SM01382">
    <property type="entry name" value="Ribosomal_L2_C"/>
    <property type="match status" value="1"/>
</dbReference>
<keyword evidence="5" id="KW-0687">Ribonucleoprotein</keyword>
<dbReference type="PANTHER" id="PTHR13691">
    <property type="entry name" value="RIBOSOMAL PROTEIN L2"/>
    <property type="match status" value="1"/>
</dbReference>
<evidence type="ECO:0000256" key="5">
    <source>
        <dbReference type="ARBA" id="ARBA00023274"/>
    </source>
</evidence>
<dbReference type="RefSeq" id="WP_148981129.1">
    <property type="nucleotide sequence ID" value="NZ_CP043315.1"/>
</dbReference>
<sequence length="286" mass="31007">MNNIASQVSSQEVVLKRLSPSTPGQRGAVLIDKRCLWKGKPWKALVKGSARKGGRNSSGKLTVRYKGGGSKFIGRQVSFNDRSIWNQTGTIERFEYDPGRTAFISLVDFNGEKKYLLSTNGLKQGDKIEIGDSAPIAPGNSTMLKNVPTGVQVHSVELVPGRGGCISRSAGSHSSVLGREGEYVILKLTSGEKRKFLGDCKCFIGSVSNPDHKNVKIGKAGRNRWKGIKPHVRGVAMNPVDHPHGGGEGKTSGGRHPCSPWGLATKGKRTRSKRKTNKLIIRRRNG</sequence>
<reference evidence="11 12" key="1">
    <citation type="submission" date="2019-08" db="EMBL/GenBank/DDBJ databases">
        <title>Highly reduced genomes of protist endosymbionts show evolutionary convergence.</title>
        <authorList>
            <person name="George E."/>
            <person name="Husnik F."/>
            <person name="Tashyreva D."/>
            <person name="Prokopchuk G."/>
            <person name="Horak A."/>
            <person name="Kwong W.K."/>
            <person name="Lukes J."/>
            <person name="Keeling P.J."/>
        </authorList>
    </citation>
    <scope>NUCLEOTIDE SEQUENCE [LARGE SCALE GENOMIC DNA]</scope>
    <source>
        <strain evidence="11">1605</strain>
    </source>
</reference>
<accession>A0A5C0UG80</accession>
<keyword evidence="2" id="KW-0699">rRNA-binding</keyword>
<dbReference type="Proteomes" id="UP000325155">
    <property type="component" value="Chromosome"/>
</dbReference>
<organism evidence="11 12">
    <name type="scientific">Candidatus Cytomitobacter indipagum</name>
    <dbReference type="NCBI Taxonomy" id="2601575"/>
    <lineage>
        <taxon>Bacteria</taxon>
        <taxon>Pseudomonadati</taxon>
        <taxon>Pseudomonadota</taxon>
        <taxon>Alphaproteobacteria</taxon>
        <taxon>Holosporales</taxon>
        <taxon>Holosporaceae</taxon>
        <taxon>Candidatus Cytomitobacter</taxon>
    </lineage>
</organism>
<dbReference type="InterPro" id="IPR005880">
    <property type="entry name" value="Ribosomal_uL2_bac/org-type"/>
</dbReference>
<dbReference type="FunFam" id="4.10.950.10:FF:000001">
    <property type="entry name" value="50S ribosomal protein L2"/>
    <property type="match status" value="1"/>
</dbReference>
<evidence type="ECO:0000256" key="6">
    <source>
        <dbReference type="ARBA" id="ARBA00035242"/>
    </source>
</evidence>
<keyword evidence="4 11" id="KW-0689">Ribosomal protein</keyword>
<dbReference type="Pfam" id="PF03947">
    <property type="entry name" value="Ribosomal_L2_C"/>
    <property type="match status" value="1"/>
</dbReference>
<evidence type="ECO:0000259" key="9">
    <source>
        <dbReference type="SMART" id="SM01382"/>
    </source>
</evidence>
<feature type="region of interest" description="Disordered" evidence="8">
    <location>
        <begin position="235"/>
        <end position="276"/>
    </location>
</feature>
<name>A0A5C0UG80_9PROT</name>
<proteinExistence type="inferred from homology"/>
<evidence type="ECO:0000256" key="3">
    <source>
        <dbReference type="ARBA" id="ARBA00022884"/>
    </source>
</evidence>
<dbReference type="OrthoDB" id="9778722at2"/>
<dbReference type="GO" id="GO:0003735">
    <property type="term" value="F:structural constituent of ribosome"/>
    <property type="evidence" value="ECO:0007669"/>
    <property type="project" value="InterPro"/>
</dbReference>
<dbReference type="SUPFAM" id="SSF50249">
    <property type="entry name" value="Nucleic acid-binding proteins"/>
    <property type="match status" value="1"/>
</dbReference>
<dbReference type="NCBIfam" id="TIGR01171">
    <property type="entry name" value="rplB_bact"/>
    <property type="match status" value="1"/>
</dbReference>
<dbReference type="PIRSF" id="PIRSF002158">
    <property type="entry name" value="Ribosomal_L2"/>
    <property type="match status" value="1"/>
</dbReference>
<evidence type="ECO:0000313" key="11">
    <source>
        <dbReference type="EMBL" id="QEK38282.1"/>
    </source>
</evidence>
<dbReference type="GO" id="GO:0019843">
    <property type="term" value="F:rRNA binding"/>
    <property type="evidence" value="ECO:0007669"/>
    <property type="project" value="UniProtKB-KW"/>
</dbReference>
<dbReference type="PROSITE" id="PS00467">
    <property type="entry name" value="RIBOSOMAL_L2"/>
    <property type="match status" value="1"/>
</dbReference>
<dbReference type="AlphaFoldDB" id="A0A5C0UG80"/>